<feature type="transmembrane region" description="Helical" evidence="1">
    <location>
        <begin position="687"/>
        <end position="708"/>
    </location>
</feature>
<feature type="transmembrane region" description="Helical" evidence="1">
    <location>
        <begin position="637"/>
        <end position="656"/>
    </location>
</feature>
<organism evidence="2 3">
    <name type="scientific">Natronospira proteinivora</name>
    <dbReference type="NCBI Taxonomy" id="1807133"/>
    <lineage>
        <taxon>Bacteria</taxon>
        <taxon>Pseudomonadati</taxon>
        <taxon>Pseudomonadota</taxon>
        <taxon>Gammaproteobacteria</taxon>
        <taxon>Natronospirales</taxon>
        <taxon>Natronospiraceae</taxon>
        <taxon>Natronospira</taxon>
    </lineage>
</organism>
<protein>
    <submittedName>
        <fullName evidence="2">Exporter</fullName>
    </submittedName>
</protein>
<feature type="transmembrane region" description="Helical" evidence="1">
    <location>
        <begin position="305"/>
        <end position="327"/>
    </location>
</feature>
<name>A0ABT1G9Y2_9GAMM</name>
<dbReference type="EMBL" id="JALJYF010000002">
    <property type="protein sequence ID" value="MCP1727720.1"/>
    <property type="molecule type" value="Genomic_DNA"/>
</dbReference>
<dbReference type="InterPro" id="IPR050545">
    <property type="entry name" value="Mycobact_MmpL"/>
</dbReference>
<feature type="transmembrane region" description="Helical" evidence="1">
    <location>
        <begin position="742"/>
        <end position="764"/>
    </location>
</feature>
<sequence>MSVMALGRGLAWLLMILAGLAVLLVWLPQQHPAGDWLDSDITHLMPAEHQDPLIARAMGRDRIGATGEWLLLIEGPGEASAAAAGQVREIIRDSEVAQPLAMGDPQTLLEALKPYQFALLRPATLERLRLDPAGYYWRTVQGRLARPSPATGRSFDQDPAGFLGEYLSHQPSPYPDFQRREGLWYQAGDDQDRWLLPLSLSGNAFETPVQTAHQATLAQVEQAVAQACPDCRLSSTGPVHFAAEQRQLARGEVMLISSLSLVGILLLILLAFVSLRPLVLAALALGGGVLMAAAVSLLLFGRIHIITLVAGSTLLGIAIDYVFKYLVHRTERGSDSPERLVRRLQRPLLLGVLSSLLCLGVLAVSPFPVLRELAVFSAAGLAGAWLTVVLLFPVLDRHMPVHLSAPVTRLLNEPRTLLAGIGPARWLFPLLVLPLGFVAFWQMPGSDDLRAFQAELPEQLDVDHHVRAVSGTDFPPGFFLIQGRDLDQVMSRERALRQRLAEQDLGQRSVALSRLIPPPSIQAETHALLGQALADSTLDASLGEIGLSASARTALRARWAEARGHWLQPDALRDGPLAPLVERLWIEGETDKASLLIPRSDLDGLDEEQLPTGVRYVDAMALMNRNLSEQRATASRWILAAAVIGIPALFVLLLGWRRGGMAALAPLSALSLTLCFLWLSGIGLNTFVLMGVILALGVGADYAAFLAAERQPSPAGVAGIGLAAVTTLLAFGLLGLSQVPALGQFGLTVIVGIVASYLSALLLAGQAAEQGEAS</sequence>
<dbReference type="Gene3D" id="1.20.1640.10">
    <property type="entry name" value="Multidrug efflux transporter AcrB transmembrane domain"/>
    <property type="match status" value="2"/>
</dbReference>
<evidence type="ECO:0000313" key="3">
    <source>
        <dbReference type="Proteomes" id="UP001523550"/>
    </source>
</evidence>
<dbReference type="Proteomes" id="UP001523550">
    <property type="component" value="Unassembled WGS sequence"/>
</dbReference>
<keyword evidence="1" id="KW-0812">Transmembrane</keyword>
<gene>
    <name evidence="2" type="ORF">J2T60_001720</name>
</gene>
<proteinExistence type="predicted"/>
<dbReference type="PANTHER" id="PTHR33406:SF13">
    <property type="entry name" value="MEMBRANE PROTEIN YDFJ"/>
    <property type="match status" value="1"/>
</dbReference>
<comment type="caution">
    <text evidence="2">The sequence shown here is derived from an EMBL/GenBank/DDBJ whole genome shotgun (WGS) entry which is preliminary data.</text>
</comment>
<accession>A0ABT1G9Y2</accession>
<feature type="transmembrane region" description="Helical" evidence="1">
    <location>
        <begin position="663"/>
        <end position="681"/>
    </location>
</feature>
<evidence type="ECO:0000256" key="1">
    <source>
        <dbReference type="SAM" id="Phobius"/>
    </source>
</evidence>
<feature type="transmembrane region" description="Helical" evidence="1">
    <location>
        <begin position="348"/>
        <end position="367"/>
    </location>
</feature>
<feature type="transmembrane region" description="Helical" evidence="1">
    <location>
        <begin position="715"/>
        <end position="736"/>
    </location>
</feature>
<feature type="transmembrane region" description="Helical" evidence="1">
    <location>
        <begin position="253"/>
        <end position="273"/>
    </location>
</feature>
<keyword evidence="3" id="KW-1185">Reference proteome</keyword>
<keyword evidence="1" id="KW-1133">Transmembrane helix</keyword>
<feature type="transmembrane region" description="Helical" evidence="1">
    <location>
        <begin position="416"/>
        <end position="441"/>
    </location>
</feature>
<dbReference type="PANTHER" id="PTHR33406">
    <property type="entry name" value="MEMBRANE PROTEIN MJ1562-RELATED"/>
    <property type="match status" value="1"/>
</dbReference>
<dbReference type="SUPFAM" id="SSF82866">
    <property type="entry name" value="Multidrug efflux transporter AcrB transmembrane domain"/>
    <property type="match status" value="2"/>
</dbReference>
<evidence type="ECO:0000313" key="2">
    <source>
        <dbReference type="EMBL" id="MCP1727720.1"/>
    </source>
</evidence>
<feature type="transmembrane region" description="Helical" evidence="1">
    <location>
        <begin position="278"/>
        <end position="299"/>
    </location>
</feature>
<dbReference type="RefSeq" id="WP_253448392.1">
    <property type="nucleotide sequence ID" value="NZ_JALJYF010000002.1"/>
</dbReference>
<feature type="transmembrane region" description="Helical" evidence="1">
    <location>
        <begin position="373"/>
        <end position="395"/>
    </location>
</feature>
<keyword evidence="1" id="KW-0472">Membrane</keyword>
<reference evidence="2 3" key="1">
    <citation type="submission" date="2022-03" db="EMBL/GenBank/DDBJ databases">
        <title>Genomic Encyclopedia of Type Strains, Phase III (KMG-III): the genomes of soil and plant-associated and newly described type strains.</title>
        <authorList>
            <person name="Whitman W."/>
        </authorList>
    </citation>
    <scope>NUCLEOTIDE SEQUENCE [LARGE SCALE GENOMIC DNA]</scope>
    <source>
        <strain evidence="2 3">BSker1</strain>
    </source>
</reference>